<sequence>MALEVAMSDEKLHRPIGGLLWPCVFKIKNGRRYVERASRSLPKSVTWRVLGNGIMILHD</sequence>
<evidence type="ECO:0000313" key="2">
    <source>
        <dbReference type="Proteomes" id="UP000242814"/>
    </source>
</evidence>
<dbReference type="AlphaFoldDB" id="A0A1D2JHV3"/>
<protein>
    <submittedName>
        <fullName evidence="1">Uncharacterized protein</fullName>
    </submittedName>
</protein>
<evidence type="ECO:0000313" key="1">
    <source>
        <dbReference type="EMBL" id="ODH36478.1"/>
    </source>
</evidence>
<dbReference type="VEuPathDB" id="FungiDB:PABG_12463"/>
<comment type="caution">
    <text evidence="1">The sequence shown here is derived from an EMBL/GenBank/DDBJ whole genome shotgun (WGS) entry which is preliminary data.</text>
</comment>
<reference evidence="1 2" key="1">
    <citation type="submission" date="2016-06" db="EMBL/GenBank/DDBJ databases">
        <authorList>
            <person name="Kjaerup R.B."/>
            <person name="Dalgaard T.S."/>
            <person name="Juul-Madsen H.R."/>
        </authorList>
    </citation>
    <scope>NUCLEOTIDE SEQUENCE [LARGE SCALE GENOMIC DNA]</scope>
    <source>
        <strain evidence="1 2">Pb300</strain>
    </source>
</reference>
<gene>
    <name evidence="1" type="ORF">ACO22_02760</name>
</gene>
<organism evidence="1 2">
    <name type="scientific">Paracoccidioides brasiliensis</name>
    <dbReference type="NCBI Taxonomy" id="121759"/>
    <lineage>
        <taxon>Eukaryota</taxon>
        <taxon>Fungi</taxon>
        <taxon>Dikarya</taxon>
        <taxon>Ascomycota</taxon>
        <taxon>Pezizomycotina</taxon>
        <taxon>Eurotiomycetes</taxon>
        <taxon>Eurotiomycetidae</taxon>
        <taxon>Onygenales</taxon>
        <taxon>Ajellomycetaceae</taxon>
        <taxon>Paracoccidioides</taxon>
    </lineage>
</organism>
<proteinExistence type="predicted"/>
<dbReference type="Proteomes" id="UP000242814">
    <property type="component" value="Unassembled WGS sequence"/>
</dbReference>
<dbReference type="EMBL" id="LZYO01000088">
    <property type="protein sequence ID" value="ODH36478.1"/>
    <property type="molecule type" value="Genomic_DNA"/>
</dbReference>
<name>A0A1D2JHV3_PARBR</name>
<accession>A0A1D2JHV3</accession>